<keyword evidence="7" id="KW-1185">Reference proteome</keyword>
<comment type="similarity">
    <text evidence="2 3">Belongs to the small heat shock protein (HSP20) family.</text>
</comment>
<keyword evidence="1" id="KW-0346">Stress response</keyword>
<feature type="domain" description="SHSP" evidence="4">
    <location>
        <begin position="33"/>
        <end position="146"/>
    </location>
</feature>
<dbReference type="InterPro" id="IPR002068">
    <property type="entry name" value="A-crystallin/Hsp20_dom"/>
</dbReference>
<comment type="caution">
    <text evidence="6">The sequence shown here is derived from an EMBL/GenBank/DDBJ whole genome shotgun (WGS) entry which is preliminary data.</text>
</comment>
<evidence type="ECO:0000313" key="7">
    <source>
        <dbReference type="Proteomes" id="UP000622533"/>
    </source>
</evidence>
<feature type="domain" description="CS" evidence="5">
    <location>
        <begin position="38"/>
        <end position="146"/>
    </location>
</feature>
<organism evidence="6 7">
    <name type="scientific">Desmonostoc muscorum LEGE 12446</name>
    <dbReference type="NCBI Taxonomy" id="1828758"/>
    <lineage>
        <taxon>Bacteria</taxon>
        <taxon>Bacillati</taxon>
        <taxon>Cyanobacteriota</taxon>
        <taxon>Cyanophyceae</taxon>
        <taxon>Nostocales</taxon>
        <taxon>Nostocaceae</taxon>
        <taxon>Desmonostoc</taxon>
    </lineage>
</organism>
<dbReference type="AlphaFoldDB" id="A0A8J7A2A4"/>
<evidence type="ECO:0000256" key="2">
    <source>
        <dbReference type="PROSITE-ProRule" id="PRU00285"/>
    </source>
</evidence>
<reference evidence="6" key="1">
    <citation type="submission" date="2020-10" db="EMBL/GenBank/DDBJ databases">
        <authorList>
            <person name="Castelo-Branco R."/>
            <person name="Eusebio N."/>
            <person name="Adriana R."/>
            <person name="Vieira A."/>
            <person name="Brugerolle De Fraissinette N."/>
            <person name="Rezende De Castro R."/>
            <person name="Schneider M.P."/>
            <person name="Vasconcelos V."/>
            <person name="Leao P.N."/>
        </authorList>
    </citation>
    <scope>NUCLEOTIDE SEQUENCE</scope>
    <source>
        <strain evidence="6">LEGE 12446</strain>
    </source>
</reference>
<dbReference type="InterPro" id="IPR008978">
    <property type="entry name" value="HSP20-like_chaperone"/>
</dbReference>
<dbReference type="PROSITE" id="PS01031">
    <property type="entry name" value="SHSP"/>
    <property type="match status" value="1"/>
</dbReference>
<dbReference type="PROSITE" id="PS51203">
    <property type="entry name" value="CS"/>
    <property type="match status" value="1"/>
</dbReference>
<proteinExistence type="inferred from homology"/>
<dbReference type="CDD" id="cd06464">
    <property type="entry name" value="ACD_sHsps-like"/>
    <property type="match status" value="1"/>
</dbReference>
<dbReference type="PANTHER" id="PTHR46733">
    <property type="entry name" value="26.5 KDA HEAT SHOCK PROTEIN, MITOCHONDRIAL"/>
    <property type="match status" value="1"/>
</dbReference>
<evidence type="ECO:0000256" key="1">
    <source>
        <dbReference type="ARBA" id="ARBA00023016"/>
    </source>
</evidence>
<dbReference type="GO" id="GO:0009408">
    <property type="term" value="P:response to heat"/>
    <property type="evidence" value="ECO:0007669"/>
    <property type="project" value="InterPro"/>
</dbReference>
<accession>A0A8J7A2A4</accession>
<evidence type="ECO:0000259" key="5">
    <source>
        <dbReference type="PROSITE" id="PS51203"/>
    </source>
</evidence>
<dbReference type="SUPFAM" id="SSF49764">
    <property type="entry name" value="HSP20-like chaperones"/>
    <property type="match status" value="1"/>
</dbReference>
<dbReference type="Proteomes" id="UP000622533">
    <property type="component" value="Unassembled WGS sequence"/>
</dbReference>
<evidence type="ECO:0000256" key="3">
    <source>
        <dbReference type="RuleBase" id="RU003616"/>
    </source>
</evidence>
<evidence type="ECO:0000313" key="6">
    <source>
        <dbReference type="EMBL" id="MBE9024836.1"/>
    </source>
</evidence>
<sequence length="150" mass="17103">MTVVRWNPWREIDTLQRQINNLFEETITPSGSVERNLVRVPAAELQETDDAIHLKLELPGMSAKDLDIQVTEDAVHISGERKSETKTEQKGTIKSEFYYGQFQRIIPLSARVQNTKVTAEYKDGILNLTLPKADKERNKVVKVNLEQPTA</sequence>
<gene>
    <name evidence="6" type="ORF">IQ276_21135</name>
</gene>
<dbReference type="EMBL" id="JADEXS010000322">
    <property type="protein sequence ID" value="MBE9024836.1"/>
    <property type="molecule type" value="Genomic_DNA"/>
</dbReference>
<protein>
    <submittedName>
        <fullName evidence="6">Hsp20/alpha crystallin family protein</fullName>
    </submittedName>
</protein>
<dbReference type="InterPro" id="IPR007052">
    <property type="entry name" value="CS_dom"/>
</dbReference>
<dbReference type="RefSeq" id="WP_190876454.1">
    <property type="nucleotide sequence ID" value="NZ_JADEXS020000001.1"/>
</dbReference>
<dbReference type="Pfam" id="PF00011">
    <property type="entry name" value="HSP20"/>
    <property type="match status" value="1"/>
</dbReference>
<dbReference type="Gene3D" id="2.60.40.790">
    <property type="match status" value="1"/>
</dbReference>
<name>A0A8J7A2A4_DESMC</name>
<dbReference type="PANTHER" id="PTHR46733:SF4">
    <property type="entry name" value="HEAT SHOCK PROTEIN 21, CHLOROPLASTIC"/>
    <property type="match status" value="1"/>
</dbReference>
<dbReference type="InterPro" id="IPR044587">
    <property type="entry name" value="HSP21-like"/>
</dbReference>
<evidence type="ECO:0000259" key="4">
    <source>
        <dbReference type="PROSITE" id="PS01031"/>
    </source>
</evidence>